<dbReference type="InterPro" id="IPR000467">
    <property type="entry name" value="G_patch_dom"/>
</dbReference>
<evidence type="ECO:0000256" key="1">
    <source>
        <dbReference type="PROSITE-ProRule" id="PRU00371"/>
    </source>
</evidence>
<evidence type="ECO:0000259" key="3">
    <source>
        <dbReference type="PROSITE" id="PS51031"/>
    </source>
</evidence>
<dbReference type="GO" id="GO:0003677">
    <property type="term" value="F:DNA binding"/>
    <property type="evidence" value="ECO:0007669"/>
    <property type="project" value="InterPro"/>
</dbReference>
<protein>
    <recommendedName>
        <fullName evidence="5">MADF domain-containing protein</fullName>
    </recommendedName>
</protein>
<sequence length="634" mass="71923">MVLRVYTYFRKDGTCSVNQAAMETAEATDRDDIIAWRHRYLRAIKKHRESNRNIVFTDETWCNSGHTTSKSWMDTTIASSSQARREGLTTGNKLPSGKGGRVILVHAGKGLGRDENGISEALKPKLKFDKAGIGHSQGEEFTNHWWENVFNIAADNINISKTKTSTLTGSREVTESPADLNETSAPATLTDEELFRICGGRTAHKAARHGHKLNGKLARIEAQEKEFLKLITPKELYHKTLDIDSNKVLDQAKNVTNIESINERENLAVGFSDVKIKSNKSKNVTEDPNMYFDKSVRESEIVKKKKPKHMSFLVCFTKMSVQKRKEKDLGLPIAELDVEKLIVFVQERPALYNFNLKDYHDKDIADKLWEEVGKYMKAPTADCRSKWASLRNAYARHMRQEKTYVPSGSKGTKKKQWYLAEVLSFLTDFVGQHRTMSSSLRPNVRQAGENINTEDNDSFMETYEEEEKHDDSSGFVDLTIAGNLTRPTTTIQPPTRPPGLGKRRFYPQKPCEMVVSPMIDFFKSRSQLPPKHDEDGDGDLYYLKGLLPDLKKLDERRKRKFKQDIMRQLNDLLDEQDEQSISPMMVSTSYSNASSSHSFTQISSPGSLPDINIPLLIIEPTEGADLPYGNEVTI</sequence>
<keyword evidence="1" id="KW-0539">Nucleus</keyword>
<organism evidence="4">
    <name type="scientific">Timema tahoe</name>
    <dbReference type="NCBI Taxonomy" id="61484"/>
    <lineage>
        <taxon>Eukaryota</taxon>
        <taxon>Metazoa</taxon>
        <taxon>Ecdysozoa</taxon>
        <taxon>Arthropoda</taxon>
        <taxon>Hexapoda</taxon>
        <taxon>Insecta</taxon>
        <taxon>Pterygota</taxon>
        <taxon>Neoptera</taxon>
        <taxon>Polyneoptera</taxon>
        <taxon>Phasmatodea</taxon>
        <taxon>Timematodea</taxon>
        <taxon>Timematoidea</taxon>
        <taxon>Timematidae</taxon>
        <taxon>Timema</taxon>
    </lineage>
</organism>
<gene>
    <name evidence="4" type="ORF">TTEB3V08_LOCUS7073</name>
</gene>
<dbReference type="SMART" id="SM00595">
    <property type="entry name" value="MADF"/>
    <property type="match status" value="1"/>
</dbReference>
<feature type="domain" description="BESS" evidence="3">
    <location>
        <begin position="536"/>
        <end position="575"/>
    </location>
</feature>
<evidence type="ECO:0000313" key="4">
    <source>
        <dbReference type="EMBL" id="CAD7459108.1"/>
    </source>
</evidence>
<dbReference type="Pfam" id="PF10545">
    <property type="entry name" value="MADF_DNA_bdg"/>
    <property type="match status" value="1"/>
</dbReference>
<dbReference type="Pfam" id="PF02944">
    <property type="entry name" value="BESS"/>
    <property type="match status" value="1"/>
</dbReference>
<comment type="subcellular location">
    <subcellularLocation>
        <location evidence="1">Nucleus</location>
    </subcellularLocation>
</comment>
<dbReference type="PROSITE" id="PS51029">
    <property type="entry name" value="MADF"/>
    <property type="match status" value="1"/>
</dbReference>
<dbReference type="PANTHER" id="PTHR12243">
    <property type="entry name" value="MADF DOMAIN TRANSCRIPTION FACTOR"/>
    <property type="match status" value="1"/>
</dbReference>
<dbReference type="GO" id="GO:0006357">
    <property type="term" value="P:regulation of transcription by RNA polymerase II"/>
    <property type="evidence" value="ECO:0007669"/>
    <property type="project" value="TreeGrafter"/>
</dbReference>
<dbReference type="PANTHER" id="PTHR12243:SF67">
    <property type="entry name" value="COREPRESSOR OF PANGOLIN, ISOFORM A-RELATED"/>
    <property type="match status" value="1"/>
</dbReference>
<dbReference type="Pfam" id="PF01585">
    <property type="entry name" value="G-patch"/>
    <property type="match status" value="1"/>
</dbReference>
<name>A0A7R9IIQ2_9NEOP</name>
<evidence type="ECO:0008006" key="5">
    <source>
        <dbReference type="Google" id="ProtNLM"/>
    </source>
</evidence>
<dbReference type="EMBL" id="OE002666">
    <property type="protein sequence ID" value="CAD7459108.1"/>
    <property type="molecule type" value="Genomic_DNA"/>
</dbReference>
<dbReference type="InterPro" id="IPR006578">
    <property type="entry name" value="MADF-dom"/>
</dbReference>
<dbReference type="AlphaFoldDB" id="A0A7R9IIQ2"/>
<dbReference type="InterPro" id="IPR039353">
    <property type="entry name" value="TF_Adf1"/>
</dbReference>
<proteinExistence type="predicted"/>
<evidence type="ECO:0000259" key="2">
    <source>
        <dbReference type="PROSITE" id="PS51029"/>
    </source>
</evidence>
<dbReference type="GO" id="GO:0005667">
    <property type="term" value="C:transcription regulator complex"/>
    <property type="evidence" value="ECO:0007669"/>
    <property type="project" value="TreeGrafter"/>
</dbReference>
<accession>A0A7R9IIQ2</accession>
<dbReference type="PROSITE" id="PS51031">
    <property type="entry name" value="BESS"/>
    <property type="match status" value="1"/>
</dbReference>
<dbReference type="InterPro" id="IPR004210">
    <property type="entry name" value="BESS_motif"/>
</dbReference>
<reference evidence="4" key="1">
    <citation type="submission" date="2020-11" db="EMBL/GenBank/DDBJ databases">
        <authorList>
            <person name="Tran Van P."/>
        </authorList>
    </citation>
    <scope>NUCLEOTIDE SEQUENCE</scope>
</reference>
<dbReference type="GO" id="GO:0005634">
    <property type="term" value="C:nucleus"/>
    <property type="evidence" value="ECO:0007669"/>
    <property type="project" value="UniProtKB-SubCell"/>
</dbReference>
<feature type="domain" description="MADF" evidence="2">
    <location>
        <begin position="340"/>
        <end position="431"/>
    </location>
</feature>